<dbReference type="Gene3D" id="3.40.50.10300">
    <property type="entry name" value="CoaB-like"/>
    <property type="match status" value="1"/>
</dbReference>
<dbReference type="EMBL" id="CP118735">
    <property type="protein sequence ID" value="WNY52173.1"/>
    <property type="molecule type" value="Genomic_DNA"/>
</dbReference>
<dbReference type="GO" id="GO:0015937">
    <property type="term" value="P:coenzyme A biosynthetic process"/>
    <property type="evidence" value="ECO:0007669"/>
    <property type="project" value="UniProtKB-ARBA"/>
</dbReference>
<feature type="domain" description="DNA/pantothenate metabolism flavoprotein C-terminal" evidence="1">
    <location>
        <begin position="2"/>
        <end position="98"/>
    </location>
</feature>
<protein>
    <submittedName>
        <fullName evidence="2">Phosphopantothenate--cysteine ligase</fullName>
        <ecNumber evidence="2">6.3.2.5</ecNumber>
    </submittedName>
</protein>
<dbReference type="InterPro" id="IPR007085">
    <property type="entry name" value="DNA/pantothenate-metab_flavo_C"/>
</dbReference>
<gene>
    <name evidence="2" type="ORF">PW252_04630</name>
</gene>
<evidence type="ECO:0000259" key="1">
    <source>
        <dbReference type="Pfam" id="PF04127"/>
    </source>
</evidence>
<reference evidence="2" key="1">
    <citation type="submission" date="2023-02" db="EMBL/GenBank/DDBJ databases">
        <title>Streptococcus sp. Genome Sequencing and Assembly.</title>
        <authorList>
            <person name="Shore S.M."/>
            <person name="Nicholson T.L."/>
        </authorList>
    </citation>
    <scope>NUCLEOTIDE SEQUENCE</scope>
    <source>
        <strain evidence="2">29887</strain>
    </source>
</reference>
<feature type="domain" description="DNA/pantothenate metabolism flavoprotein C-terminal" evidence="1">
    <location>
        <begin position="117"/>
        <end position="225"/>
    </location>
</feature>
<dbReference type="InterPro" id="IPR011848">
    <property type="entry name" value="CoaB_strep"/>
</dbReference>
<dbReference type="NCBIfam" id="NF005231">
    <property type="entry name" value="PRK06732.1"/>
    <property type="match status" value="1"/>
</dbReference>
<dbReference type="GO" id="GO:0004632">
    <property type="term" value="F:phosphopantothenate--cysteine ligase activity"/>
    <property type="evidence" value="ECO:0007669"/>
    <property type="project" value="UniProtKB-EC"/>
</dbReference>
<sequence length="231" mass="25520">MKLLITSGGTSEAIDQVRAITNHASGNLGKIIAEQALRIGHEVTLVTTKQAIKPEPQKNLTIIEITNVESLKSTLEPLVKTHHVLIHSMAVSDYTPVYMTGLDEVQATEDITSLLDKKNAESKISSKDDYQVLFLKKTPKVISFVKKWNPAIQLIGFKLLVDVPKEELFAVARQSIERNGADYILANDLTDIKGNQHIAYLVDKTSEVQAQTKEEIAQLILASLKKGEKHG</sequence>
<dbReference type="NCBIfam" id="TIGR02114">
    <property type="entry name" value="coaB_strep"/>
    <property type="match status" value="1"/>
</dbReference>
<dbReference type="AlphaFoldDB" id="A0AA97A3K3"/>
<dbReference type="EC" id="6.3.2.5" evidence="2"/>
<proteinExistence type="predicted"/>
<name>A0AA97A3K3_9STRE</name>
<dbReference type="KEGG" id="sins:PW252_04630"/>
<dbReference type="SUPFAM" id="SSF102645">
    <property type="entry name" value="CoaB-like"/>
    <property type="match status" value="1"/>
</dbReference>
<dbReference type="RefSeq" id="WP_248049792.1">
    <property type="nucleotide sequence ID" value="NZ_CP118735.1"/>
</dbReference>
<organism evidence="2">
    <name type="scientific">Streptococcus iners</name>
    <dbReference type="NCBI Taxonomy" id="3028084"/>
    <lineage>
        <taxon>Bacteria</taxon>
        <taxon>Bacillati</taxon>
        <taxon>Bacillota</taxon>
        <taxon>Bacilli</taxon>
        <taxon>Lactobacillales</taxon>
        <taxon>Streptococcaceae</taxon>
        <taxon>Streptococcus</taxon>
    </lineage>
</organism>
<keyword evidence="2" id="KW-0436">Ligase</keyword>
<dbReference type="Pfam" id="PF04127">
    <property type="entry name" value="DFP"/>
    <property type="match status" value="2"/>
</dbReference>
<accession>A0AA97A3K3</accession>
<evidence type="ECO:0000313" key="2">
    <source>
        <dbReference type="EMBL" id="WNY52173.1"/>
    </source>
</evidence>
<dbReference type="InterPro" id="IPR035929">
    <property type="entry name" value="CoaB-like_sf"/>
</dbReference>